<dbReference type="AlphaFoldDB" id="A0A914IAL7"/>
<evidence type="ECO:0000313" key="1">
    <source>
        <dbReference type="Proteomes" id="UP000887572"/>
    </source>
</evidence>
<dbReference type="Proteomes" id="UP000887572">
    <property type="component" value="Unplaced"/>
</dbReference>
<accession>A0A914IAL7</accession>
<reference evidence="2" key="1">
    <citation type="submission" date="2022-11" db="UniProtKB">
        <authorList>
            <consortium name="WormBaseParasite"/>
        </authorList>
    </citation>
    <scope>IDENTIFICATION</scope>
</reference>
<name>A0A914IAL7_GLORO</name>
<keyword evidence="1" id="KW-1185">Reference proteome</keyword>
<proteinExistence type="predicted"/>
<evidence type="ECO:0000313" key="2">
    <source>
        <dbReference type="WBParaSite" id="Gr19_v10_g8418.t2"/>
    </source>
</evidence>
<protein>
    <submittedName>
        <fullName evidence="2">Uncharacterized protein</fullName>
    </submittedName>
</protein>
<sequence>MAEEDIQMLQGAGELVRQTILRQKRAELASAQHLIVNYVPILNHHQLDTITMSFCAYFNVLENFGTNNLPAGLSRVEFFIMQFDAIISGCVDPNNIAQIHAATFYLQAQYEMIRLFDVV</sequence>
<dbReference type="WBParaSite" id="Gr19_v10_g8418.t2">
    <property type="protein sequence ID" value="Gr19_v10_g8418.t2"/>
    <property type="gene ID" value="Gr19_v10_g8418"/>
</dbReference>
<organism evidence="1 2">
    <name type="scientific">Globodera rostochiensis</name>
    <name type="common">Golden nematode worm</name>
    <name type="synonym">Heterodera rostochiensis</name>
    <dbReference type="NCBI Taxonomy" id="31243"/>
    <lineage>
        <taxon>Eukaryota</taxon>
        <taxon>Metazoa</taxon>
        <taxon>Ecdysozoa</taxon>
        <taxon>Nematoda</taxon>
        <taxon>Chromadorea</taxon>
        <taxon>Rhabditida</taxon>
        <taxon>Tylenchina</taxon>
        <taxon>Tylenchomorpha</taxon>
        <taxon>Tylenchoidea</taxon>
        <taxon>Heteroderidae</taxon>
        <taxon>Heteroderinae</taxon>
        <taxon>Globodera</taxon>
    </lineage>
</organism>